<dbReference type="InterPro" id="IPR021896">
    <property type="entry name" value="THAP9-like_HTH"/>
</dbReference>
<keyword evidence="2 5" id="KW-0863">Zinc-finger</keyword>
<evidence type="ECO:0000256" key="3">
    <source>
        <dbReference type="ARBA" id="ARBA00022833"/>
    </source>
</evidence>
<dbReference type="InterPro" id="IPR048366">
    <property type="entry name" value="TNP-like_GBD"/>
</dbReference>
<dbReference type="PROSITE" id="PS50950">
    <property type="entry name" value="ZF_THAP"/>
    <property type="match status" value="1"/>
</dbReference>
<dbReference type="InterPro" id="IPR048365">
    <property type="entry name" value="TNP-like_RNaseH_N"/>
</dbReference>
<reference evidence="8 9" key="1">
    <citation type="submission" date="2019-08" db="EMBL/GenBank/DDBJ databases">
        <title>Whole genome of Aphis craccivora.</title>
        <authorList>
            <person name="Voronova N.V."/>
            <person name="Shulinski R.S."/>
            <person name="Bandarenka Y.V."/>
            <person name="Zhorov D.G."/>
            <person name="Warner D."/>
        </authorList>
    </citation>
    <scope>NUCLEOTIDE SEQUENCE [LARGE SCALE GENOMIC DNA]</scope>
    <source>
        <strain evidence="8">180601</strain>
        <tissue evidence="8">Whole Body</tissue>
    </source>
</reference>
<sequence length="880" mass="100572">MPGNTCQYINCGKSSSKFPNLKFYRFPKDDRLNLWKTNAGNIKLLSLDENKLHSRYLCQEHFSTDSFMNMTCKKLTPLAIPYKFNDINDQPTSSRGSLNSESIDLEFSTPTKYKNAKTYERSKTAGCVELIFPSPSKDITNSPNSSINISDIIDMPSPTLKRKQKNDINTPRKKKLQNIITRKQQQINSKKTHIFKLKKKINSLKTRNCLNNLIMSHKFPSTNSRAIVTMQLKNKRRPWTTEERKLALTMFYKSPSSYNFLRLQNLNLPGPSTVRGWIGQSKFLPGINKKFFAHLKHKFEFKEYKEKACSVCIDEISIKEFLEYSKDFDFIEGFEDLGKHGRSCNTANSCLVFMARGIYDSWKIPVAYFVTHSSIKHGILKSLIVDVVQELFNVSLCPKIIICDQGTNNQSAFKSLNVSEEKPYFYVDEHKVFAIFDTPHLLKSVRNNLIGNTFRKGDKIIAFSDILSAYNIDVKNKKSRALLKITDAHVKPNSFQKMSVKLAAQIFSHSMASAIRTCISTSELKSNTASDTADFIDFMDKLFDCLNSRNLFSKNPYNCALTDFGVVKSFLLNAANYFNDIFKVSYKGKETRPPCFNGFTQTINGVLCFFDEELKNNGITFLITNRLNQDVLENLFSIFRQKGGYNKNPTVRIIRTSFRSTCVFSLIASKGSNCMISQEIDDSTTEQDVISVNRALDEVSDISDTSDTSSNCSSSSSSIKSVPDPDIIKPNDITIEDCSVTYFSGYLAYKCDKKFNCNDCNTHLTTKRDLNDKNQLLLVHKNYSDIDKDTGLKAPSVELKNVIDHALEIFEKKFEKIQHTKKLKLKFLTIYKTDKLISRWINKEHTCVEHHIFILEKLLICKIFKKAKLFSTTSHQSKIA</sequence>
<feature type="domain" description="THAP-type" evidence="7">
    <location>
        <begin position="1"/>
        <end position="84"/>
    </location>
</feature>
<dbReference type="SMART" id="SM00692">
    <property type="entry name" value="DM3"/>
    <property type="match status" value="1"/>
</dbReference>
<keyword evidence="3" id="KW-0862">Zinc</keyword>
<dbReference type="Pfam" id="PF21788">
    <property type="entry name" value="TNP-like_GBD"/>
    <property type="match status" value="1"/>
</dbReference>
<dbReference type="AlphaFoldDB" id="A0A6G0W2C9"/>
<comment type="caution">
    <text evidence="8">The sequence shown here is derived from an EMBL/GenBank/DDBJ whole genome shotgun (WGS) entry which is preliminary data.</text>
</comment>
<proteinExistence type="predicted"/>
<dbReference type="PANTHER" id="PTHR47577">
    <property type="entry name" value="THAP DOMAIN-CONTAINING PROTEIN 6"/>
    <property type="match status" value="1"/>
</dbReference>
<feature type="region of interest" description="Disordered" evidence="6">
    <location>
        <begin position="701"/>
        <end position="723"/>
    </location>
</feature>
<dbReference type="SUPFAM" id="SSF57716">
    <property type="entry name" value="Glucocorticoid receptor-like (DNA-binding domain)"/>
    <property type="match status" value="1"/>
</dbReference>
<dbReference type="Pfam" id="PF12017">
    <property type="entry name" value="Tnp_P_element"/>
    <property type="match status" value="1"/>
</dbReference>
<evidence type="ECO:0000259" key="7">
    <source>
        <dbReference type="PROSITE" id="PS50950"/>
    </source>
</evidence>
<dbReference type="InterPro" id="IPR048367">
    <property type="entry name" value="TNP-like_RNaseH_C"/>
</dbReference>
<accession>A0A6G0W2C9</accession>
<evidence type="ECO:0000313" key="8">
    <source>
        <dbReference type="EMBL" id="KAF0720886.1"/>
    </source>
</evidence>
<dbReference type="GO" id="GO:0003677">
    <property type="term" value="F:DNA binding"/>
    <property type="evidence" value="ECO:0007669"/>
    <property type="project" value="UniProtKB-UniRule"/>
</dbReference>
<dbReference type="Proteomes" id="UP000478052">
    <property type="component" value="Unassembled WGS sequence"/>
</dbReference>
<keyword evidence="9" id="KW-1185">Reference proteome</keyword>
<dbReference type="GO" id="GO:0008270">
    <property type="term" value="F:zinc ion binding"/>
    <property type="evidence" value="ECO:0007669"/>
    <property type="project" value="UniProtKB-KW"/>
</dbReference>
<dbReference type="Pfam" id="PF21789">
    <property type="entry name" value="TNP-like_RNaseH_C"/>
    <property type="match status" value="1"/>
</dbReference>
<evidence type="ECO:0000256" key="1">
    <source>
        <dbReference type="ARBA" id="ARBA00022723"/>
    </source>
</evidence>
<dbReference type="SMART" id="SM00980">
    <property type="entry name" value="THAP"/>
    <property type="match status" value="1"/>
</dbReference>
<evidence type="ECO:0000256" key="5">
    <source>
        <dbReference type="PROSITE-ProRule" id="PRU00309"/>
    </source>
</evidence>
<dbReference type="OrthoDB" id="6620988at2759"/>
<evidence type="ECO:0000313" key="9">
    <source>
        <dbReference type="Proteomes" id="UP000478052"/>
    </source>
</evidence>
<dbReference type="PANTHER" id="PTHR47577:SF2">
    <property type="entry name" value="THAP DOMAIN CONTAINING 9"/>
    <property type="match status" value="1"/>
</dbReference>
<dbReference type="EMBL" id="VUJU01009380">
    <property type="protein sequence ID" value="KAF0720886.1"/>
    <property type="molecule type" value="Genomic_DNA"/>
</dbReference>
<feature type="compositionally biased region" description="Low complexity" evidence="6">
    <location>
        <begin position="702"/>
        <end position="723"/>
    </location>
</feature>
<keyword evidence="4 5" id="KW-0238">DNA-binding</keyword>
<name>A0A6G0W2C9_APHCR</name>
<organism evidence="8 9">
    <name type="scientific">Aphis craccivora</name>
    <name type="common">Cowpea aphid</name>
    <dbReference type="NCBI Taxonomy" id="307492"/>
    <lineage>
        <taxon>Eukaryota</taxon>
        <taxon>Metazoa</taxon>
        <taxon>Ecdysozoa</taxon>
        <taxon>Arthropoda</taxon>
        <taxon>Hexapoda</taxon>
        <taxon>Insecta</taxon>
        <taxon>Pterygota</taxon>
        <taxon>Neoptera</taxon>
        <taxon>Paraneoptera</taxon>
        <taxon>Hemiptera</taxon>
        <taxon>Sternorrhyncha</taxon>
        <taxon>Aphidomorpha</taxon>
        <taxon>Aphidoidea</taxon>
        <taxon>Aphididae</taxon>
        <taxon>Aphidini</taxon>
        <taxon>Aphis</taxon>
        <taxon>Aphis</taxon>
    </lineage>
</organism>
<evidence type="ECO:0000256" key="6">
    <source>
        <dbReference type="SAM" id="MobiDB-lite"/>
    </source>
</evidence>
<dbReference type="Pfam" id="PF05485">
    <property type="entry name" value="THAP"/>
    <property type="match status" value="1"/>
</dbReference>
<evidence type="ECO:0000256" key="2">
    <source>
        <dbReference type="ARBA" id="ARBA00022771"/>
    </source>
</evidence>
<evidence type="ECO:0000256" key="4">
    <source>
        <dbReference type="ARBA" id="ARBA00023125"/>
    </source>
</evidence>
<feature type="non-terminal residue" evidence="8">
    <location>
        <position position="880"/>
    </location>
</feature>
<gene>
    <name evidence="8" type="ORF">FWK35_00036641</name>
</gene>
<dbReference type="InterPro" id="IPR006612">
    <property type="entry name" value="THAP_Znf"/>
</dbReference>
<dbReference type="Pfam" id="PF21787">
    <property type="entry name" value="TNP-like_RNaseH_N"/>
    <property type="match status" value="1"/>
</dbReference>
<keyword evidence="1" id="KW-0479">Metal-binding</keyword>
<protein>
    <submittedName>
        <fullName evidence="8">Transposable element P transposase</fullName>
    </submittedName>
</protein>